<organism evidence="1 2">
    <name type="scientific">Micromonospora sediminicola</name>
    <dbReference type="NCBI Taxonomy" id="946078"/>
    <lineage>
        <taxon>Bacteria</taxon>
        <taxon>Bacillati</taxon>
        <taxon>Actinomycetota</taxon>
        <taxon>Actinomycetes</taxon>
        <taxon>Micromonosporales</taxon>
        <taxon>Micromonosporaceae</taxon>
        <taxon>Micromonospora</taxon>
    </lineage>
</organism>
<dbReference type="AlphaFoldDB" id="A0A1A9B289"/>
<dbReference type="RefSeq" id="WP_091565469.1">
    <property type="nucleotide sequence ID" value="NZ_FLRH01000003.1"/>
</dbReference>
<evidence type="ECO:0000313" key="1">
    <source>
        <dbReference type="EMBL" id="SBT63238.1"/>
    </source>
</evidence>
<dbReference type="EMBL" id="FLRH01000003">
    <property type="protein sequence ID" value="SBT63238.1"/>
    <property type="molecule type" value="Genomic_DNA"/>
</dbReference>
<evidence type="ECO:0000313" key="2">
    <source>
        <dbReference type="Proteomes" id="UP000199558"/>
    </source>
</evidence>
<keyword evidence="2" id="KW-1185">Reference proteome</keyword>
<proteinExistence type="predicted"/>
<name>A0A1A9B289_9ACTN</name>
<dbReference type="OrthoDB" id="3398194at2"/>
<reference evidence="2" key="1">
    <citation type="submission" date="2016-06" db="EMBL/GenBank/DDBJ databases">
        <authorList>
            <person name="Varghese N."/>
            <person name="Submissions Spin"/>
        </authorList>
    </citation>
    <scope>NUCLEOTIDE SEQUENCE [LARGE SCALE GENOMIC DNA]</scope>
    <source>
        <strain evidence="2">DSM 45794</strain>
    </source>
</reference>
<gene>
    <name evidence="1" type="ORF">GA0070622_0184</name>
</gene>
<dbReference type="STRING" id="946078.GA0070622_0184"/>
<dbReference type="Proteomes" id="UP000199558">
    <property type="component" value="Unassembled WGS sequence"/>
</dbReference>
<sequence>MASDDWKGIVNQILYGLMFTPQLDDDTAGQMAAAMVERRYFGAGPDAYADAIVQALRYDGPLTDEIDTPHGEAGFRDFLGRLGTRLEALRPWPQTPA</sequence>
<accession>A0A1A9B289</accession>
<protein>
    <submittedName>
        <fullName evidence="1">Uncharacterized protein</fullName>
    </submittedName>
</protein>